<name>A0A1I2G2X1_9ACTN</name>
<comment type="similarity">
    <text evidence="1">Belongs to the bacterial ribosomal protein bS1 family.</text>
</comment>
<dbReference type="InterPro" id="IPR003029">
    <property type="entry name" value="S1_domain"/>
</dbReference>
<proteinExistence type="inferred from homology"/>
<dbReference type="InterPro" id="IPR037523">
    <property type="entry name" value="VOC_core"/>
</dbReference>
<dbReference type="RefSeq" id="WP_093615048.1">
    <property type="nucleotide sequence ID" value="NZ_BOMT01000023.1"/>
</dbReference>
<sequence>MRLRMELFVDDLEVSVAFYTGMLGFQVDRRSDGYAALRRGEVVLGFGPAADHPARQPPGQAKGAGVEIVLELDTAEEVSVLYDHCRSRLSTVEALQLRPWGLHDFRLFDPDGYYWRVTHAGPPPRGAVVRGTVSEVHNFGVFVRLDGDLPSDSTGTGFIRVPEVTWDHIDNVADVVHAGQRISAEVLDFDADRGQVQLSLKALQPDPLVAFAERVGEVLRGPVVKVAPFGVFVRVMPGIAGLVHGSVLPRMPAMGEVVTVRIAEVDRTRRQVRLEPAGEPGDE</sequence>
<dbReference type="GO" id="GO:0003729">
    <property type="term" value="F:mRNA binding"/>
    <property type="evidence" value="ECO:0007669"/>
    <property type="project" value="TreeGrafter"/>
</dbReference>
<dbReference type="Gene3D" id="3.10.180.10">
    <property type="entry name" value="2,3-Dihydroxybiphenyl 1,2-Dioxygenase, domain 1"/>
    <property type="match status" value="1"/>
</dbReference>
<keyword evidence="7" id="KW-1185">Reference proteome</keyword>
<dbReference type="SUPFAM" id="SSF50249">
    <property type="entry name" value="Nucleic acid-binding proteins"/>
    <property type="match status" value="2"/>
</dbReference>
<keyword evidence="2" id="KW-0689">Ribosomal protein</keyword>
<dbReference type="InterPro" id="IPR050437">
    <property type="entry name" value="Ribos_protein_bS1-like"/>
</dbReference>
<dbReference type="GO" id="GO:0003735">
    <property type="term" value="F:structural constituent of ribosome"/>
    <property type="evidence" value="ECO:0007669"/>
    <property type="project" value="TreeGrafter"/>
</dbReference>
<dbReference type="Gene3D" id="2.40.50.140">
    <property type="entry name" value="Nucleic acid-binding proteins"/>
    <property type="match status" value="2"/>
</dbReference>
<evidence type="ECO:0000313" key="7">
    <source>
        <dbReference type="Proteomes" id="UP000199645"/>
    </source>
</evidence>
<organism evidence="6 7">
    <name type="scientific">Actinoplanes philippinensis</name>
    <dbReference type="NCBI Taxonomy" id="35752"/>
    <lineage>
        <taxon>Bacteria</taxon>
        <taxon>Bacillati</taxon>
        <taxon>Actinomycetota</taxon>
        <taxon>Actinomycetes</taxon>
        <taxon>Micromonosporales</taxon>
        <taxon>Micromonosporaceae</taxon>
        <taxon>Actinoplanes</taxon>
    </lineage>
</organism>
<dbReference type="GO" id="GO:0006412">
    <property type="term" value="P:translation"/>
    <property type="evidence" value="ECO:0007669"/>
    <property type="project" value="TreeGrafter"/>
</dbReference>
<evidence type="ECO:0000259" key="5">
    <source>
        <dbReference type="PROSITE" id="PS51819"/>
    </source>
</evidence>
<protein>
    <submittedName>
        <fullName evidence="6">S1 RNA binding domain-containing protein</fullName>
    </submittedName>
</protein>
<dbReference type="InterPro" id="IPR029068">
    <property type="entry name" value="Glyas_Bleomycin-R_OHBP_Dase"/>
</dbReference>
<dbReference type="SMART" id="SM00316">
    <property type="entry name" value="S1"/>
    <property type="match status" value="2"/>
</dbReference>
<dbReference type="Proteomes" id="UP000199645">
    <property type="component" value="Unassembled WGS sequence"/>
</dbReference>
<feature type="domain" description="VOC" evidence="5">
    <location>
        <begin position="1"/>
        <end position="120"/>
    </location>
</feature>
<dbReference type="PANTHER" id="PTHR10724:SF7">
    <property type="entry name" value="SMALL RIBOSOMAL SUBUNIT PROTEIN BS1C"/>
    <property type="match status" value="1"/>
</dbReference>
<dbReference type="InterPro" id="IPR004360">
    <property type="entry name" value="Glyas_Fos-R_dOase_dom"/>
</dbReference>
<dbReference type="PROSITE" id="PS50126">
    <property type="entry name" value="S1"/>
    <property type="match status" value="2"/>
</dbReference>
<keyword evidence="3" id="KW-0687">Ribonucleoprotein</keyword>
<dbReference type="PANTHER" id="PTHR10724">
    <property type="entry name" value="30S RIBOSOMAL PROTEIN S1"/>
    <property type="match status" value="1"/>
</dbReference>
<dbReference type="PROSITE" id="PS51819">
    <property type="entry name" value="VOC"/>
    <property type="match status" value="1"/>
</dbReference>
<evidence type="ECO:0000256" key="3">
    <source>
        <dbReference type="ARBA" id="ARBA00023274"/>
    </source>
</evidence>
<dbReference type="GO" id="GO:0022627">
    <property type="term" value="C:cytosolic small ribosomal subunit"/>
    <property type="evidence" value="ECO:0007669"/>
    <property type="project" value="TreeGrafter"/>
</dbReference>
<dbReference type="InterPro" id="IPR012340">
    <property type="entry name" value="NA-bd_OB-fold"/>
</dbReference>
<dbReference type="Pfam" id="PF00575">
    <property type="entry name" value="S1"/>
    <property type="match status" value="2"/>
</dbReference>
<dbReference type="AlphaFoldDB" id="A0A1I2G2X1"/>
<evidence type="ECO:0000256" key="2">
    <source>
        <dbReference type="ARBA" id="ARBA00022980"/>
    </source>
</evidence>
<reference evidence="6 7" key="1">
    <citation type="submission" date="2016-10" db="EMBL/GenBank/DDBJ databases">
        <authorList>
            <person name="de Groot N.N."/>
        </authorList>
    </citation>
    <scope>NUCLEOTIDE SEQUENCE [LARGE SCALE GENOMIC DNA]</scope>
    <source>
        <strain evidence="6 7">DSM 43019</strain>
    </source>
</reference>
<feature type="domain" description="S1 motif" evidence="4">
    <location>
        <begin position="216"/>
        <end position="277"/>
    </location>
</feature>
<dbReference type="Pfam" id="PF00903">
    <property type="entry name" value="Glyoxalase"/>
    <property type="match status" value="1"/>
</dbReference>
<feature type="domain" description="S1 motif" evidence="4">
    <location>
        <begin position="126"/>
        <end position="201"/>
    </location>
</feature>
<evidence type="ECO:0000256" key="1">
    <source>
        <dbReference type="ARBA" id="ARBA00006767"/>
    </source>
</evidence>
<dbReference type="OrthoDB" id="286090at2"/>
<evidence type="ECO:0000313" key="6">
    <source>
        <dbReference type="EMBL" id="SFF11489.1"/>
    </source>
</evidence>
<dbReference type="STRING" id="35752.SAMN05421541_106144"/>
<gene>
    <name evidence="6" type="ORF">SAMN05421541_106144</name>
</gene>
<evidence type="ECO:0000259" key="4">
    <source>
        <dbReference type="PROSITE" id="PS50126"/>
    </source>
</evidence>
<dbReference type="EMBL" id="FONV01000006">
    <property type="protein sequence ID" value="SFF11489.1"/>
    <property type="molecule type" value="Genomic_DNA"/>
</dbReference>
<accession>A0A1I2G2X1</accession>
<dbReference type="SUPFAM" id="SSF54593">
    <property type="entry name" value="Glyoxalase/Bleomycin resistance protein/Dihydroxybiphenyl dioxygenase"/>
    <property type="match status" value="1"/>
</dbReference>